<keyword evidence="2" id="KW-0472">Membrane</keyword>
<organism evidence="3 4">
    <name type="scientific">Cafeteria roenbergensis</name>
    <name type="common">Marine flagellate</name>
    <dbReference type="NCBI Taxonomy" id="33653"/>
    <lineage>
        <taxon>Eukaryota</taxon>
        <taxon>Sar</taxon>
        <taxon>Stramenopiles</taxon>
        <taxon>Bigyra</taxon>
        <taxon>Opalozoa</taxon>
        <taxon>Bicosoecida</taxon>
        <taxon>Cafeteriaceae</taxon>
        <taxon>Cafeteria</taxon>
    </lineage>
</organism>
<feature type="transmembrane region" description="Helical" evidence="2">
    <location>
        <begin position="105"/>
        <end position="125"/>
    </location>
</feature>
<dbReference type="InterPro" id="IPR010865">
    <property type="entry name" value="DUF1499"/>
</dbReference>
<proteinExistence type="predicted"/>
<name>A0A5A8EK71_CAFRO</name>
<comment type="caution">
    <text evidence="3">The sequence shown here is derived from an EMBL/GenBank/DDBJ whole genome shotgun (WGS) entry which is preliminary data.</text>
</comment>
<dbReference type="EMBL" id="VLTO01000002">
    <property type="protein sequence ID" value="KAA0178029.1"/>
    <property type="molecule type" value="Genomic_DNA"/>
</dbReference>
<dbReference type="Pfam" id="PF07386">
    <property type="entry name" value="DUF1499"/>
    <property type="match status" value="1"/>
</dbReference>
<dbReference type="Proteomes" id="UP000322899">
    <property type="component" value="Unassembled WGS sequence"/>
</dbReference>
<evidence type="ECO:0000313" key="4">
    <source>
        <dbReference type="Proteomes" id="UP000322899"/>
    </source>
</evidence>
<protein>
    <recommendedName>
        <fullName evidence="5">DUF1499 domain-containing protein</fullName>
    </recommendedName>
</protein>
<keyword evidence="2" id="KW-1133">Transmembrane helix</keyword>
<accession>A0A5A8EK71</accession>
<feature type="region of interest" description="Disordered" evidence="1">
    <location>
        <begin position="1"/>
        <end position="22"/>
    </location>
</feature>
<sequence length="227" mass="24269">MAHRFEPCGVAGDAGSETSGAPSRHLRRASEAADPSLAPHGDGSAIAARVPRNRARHQRSSLVALCILEAALAALQRHYAGIVAGLVTMGVAWYVVAATRIGQQAASTAFTAATFLAIALACYIIDASQVATAALSRLNAEPQAYRVSPASDEPAYLQYVWLSLFWGFPDDIAVKIDCNSTLTTVQVHSQQRLGTNDFGQNRLHVEQILTLIESEKANFVQLPCLLN</sequence>
<dbReference type="AlphaFoldDB" id="A0A5A8EK71"/>
<gene>
    <name evidence="3" type="ORF">FNF27_00577</name>
</gene>
<evidence type="ECO:0008006" key="5">
    <source>
        <dbReference type="Google" id="ProtNLM"/>
    </source>
</evidence>
<evidence type="ECO:0000256" key="2">
    <source>
        <dbReference type="SAM" id="Phobius"/>
    </source>
</evidence>
<keyword evidence="2" id="KW-0812">Transmembrane</keyword>
<evidence type="ECO:0000256" key="1">
    <source>
        <dbReference type="SAM" id="MobiDB-lite"/>
    </source>
</evidence>
<evidence type="ECO:0000313" key="3">
    <source>
        <dbReference type="EMBL" id="KAA0178029.1"/>
    </source>
</evidence>
<reference evidence="3 4" key="1">
    <citation type="submission" date="2019-07" db="EMBL/GenBank/DDBJ databases">
        <title>Genomes of Cafeteria roenbergensis.</title>
        <authorList>
            <person name="Fischer M.G."/>
            <person name="Hackl T."/>
            <person name="Roman M."/>
        </authorList>
    </citation>
    <scope>NUCLEOTIDE SEQUENCE [LARGE SCALE GENOMIC DNA]</scope>
    <source>
        <strain evidence="3 4">E4-10P</strain>
    </source>
</reference>
<feature type="transmembrane region" description="Helical" evidence="2">
    <location>
        <begin position="79"/>
        <end position="99"/>
    </location>
</feature>